<reference evidence="2 3" key="1">
    <citation type="submission" date="2016-06" db="EMBL/GenBank/DDBJ databases">
        <authorList>
            <person name="Kjaerup R.B."/>
            <person name="Dalgaard T.S."/>
            <person name="Juul-Madsen H.R."/>
        </authorList>
    </citation>
    <scope>NUCLEOTIDE SEQUENCE [LARGE SCALE GENOMIC DNA]</scope>
</reference>
<accession>A0A1X7S1M4</accession>
<evidence type="ECO:0000313" key="3">
    <source>
        <dbReference type="Proteomes" id="UP000215127"/>
    </source>
</evidence>
<gene>
    <name evidence="2" type="ORF">ZT3D7_G8747</name>
</gene>
<organism evidence="2 3">
    <name type="scientific">Zymoseptoria tritici (strain ST99CH_3D7)</name>
    <dbReference type="NCBI Taxonomy" id="1276538"/>
    <lineage>
        <taxon>Eukaryota</taxon>
        <taxon>Fungi</taxon>
        <taxon>Dikarya</taxon>
        <taxon>Ascomycota</taxon>
        <taxon>Pezizomycotina</taxon>
        <taxon>Dothideomycetes</taxon>
        <taxon>Dothideomycetidae</taxon>
        <taxon>Mycosphaerellales</taxon>
        <taxon>Mycosphaerellaceae</taxon>
        <taxon>Zymoseptoria</taxon>
    </lineage>
</organism>
<sequence>MLGLGGKENDDVVVNLVVTAITEKVEYKKLFFPEEGKMMDQKMENRWMENQKMKEFTGEDEPKFVPCLTWPLRYEILRDLVKKMARRIRTDPKLQLDAEEVVPETPKEEPQKKKRRVGQTPGGGSNKKPSHLAGYNTRQTTINDADGAQKPQLVYIRSLFDDEGNAAIMAGEDPDFKAVVWENLVAKTQGRGFHAG</sequence>
<dbReference type="EMBL" id="LT853699">
    <property type="protein sequence ID" value="SMQ53593.1"/>
    <property type="molecule type" value="Genomic_DNA"/>
</dbReference>
<protein>
    <submittedName>
        <fullName evidence="2">Uncharacterized protein</fullName>
    </submittedName>
</protein>
<evidence type="ECO:0000313" key="2">
    <source>
        <dbReference type="EMBL" id="SMQ53593.1"/>
    </source>
</evidence>
<evidence type="ECO:0000256" key="1">
    <source>
        <dbReference type="SAM" id="MobiDB-lite"/>
    </source>
</evidence>
<keyword evidence="3" id="KW-1185">Reference proteome</keyword>
<dbReference type="AlphaFoldDB" id="A0A1X7S1M4"/>
<dbReference type="Proteomes" id="UP000215127">
    <property type="component" value="Chromosome 8"/>
</dbReference>
<proteinExistence type="predicted"/>
<name>A0A1X7S1M4_ZYMT9</name>
<feature type="region of interest" description="Disordered" evidence="1">
    <location>
        <begin position="98"/>
        <end position="134"/>
    </location>
</feature>